<name>A0ABU3I936_9ACTO</name>
<feature type="transmembrane region" description="Helical" evidence="1">
    <location>
        <begin position="607"/>
        <end position="632"/>
    </location>
</feature>
<feature type="transmembrane region" description="Helical" evidence="1">
    <location>
        <begin position="133"/>
        <end position="155"/>
    </location>
</feature>
<feature type="transmembrane region" description="Helical" evidence="1">
    <location>
        <begin position="559"/>
        <end position="579"/>
    </location>
</feature>
<keyword evidence="1" id="KW-1133">Transmembrane helix</keyword>
<protein>
    <recommendedName>
        <fullName evidence="4">ABC3 transporter permease protein domain-containing protein</fullName>
    </recommendedName>
</protein>
<comment type="caution">
    <text evidence="2">The sequence shown here is derived from an EMBL/GenBank/DDBJ whole genome shotgun (WGS) entry which is preliminary data.</text>
</comment>
<feature type="transmembrane region" description="Helical" evidence="1">
    <location>
        <begin position="303"/>
        <end position="325"/>
    </location>
</feature>
<evidence type="ECO:0008006" key="4">
    <source>
        <dbReference type="Google" id="ProtNLM"/>
    </source>
</evidence>
<accession>A0ABU3I936</accession>
<reference evidence="2 3" key="1">
    <citation type="submission" date="2023-06" db="EMBL/GenBank/DDBJ databases">
        <title>Draft genome sequence of Gleimia hominis type strain CCUG 57540T.</title>
        <authorList>
            <person name="Salva-Serra F."/>
            <person name="Cardew S."/>
            <person name="Jensie Markopoulos S."/>
            <person name="Ohlen M."/>
            <person name="Inganas E."/>
            <person name="Svensson-Stadler L."/>
            <person name="Moore E.R.B."/>
        </authorList>
    </citation>
    <scope>NUCLEOTIDE SEQUENCE [LARGE SCALE GENOMIC DNA]</scope>
    <source>
        <strain evidence="2 3">CCUG 57540</strain>
    </source>
</reference>
<feature type="transmembrane region" description="Helical" evidence="1">
    <location>
        <begin position="361"/>
        <end position="383"/>
    </location>
</feature>
<dbReference type="EMBL" id="JASXSX010000001">
    <property type="protein sequence ID" value="MDT3766890.1"/>
    <property type="molecule type" value="Genomic_DNA"/>
</dbReference>
<dbReference type="RefSeq" id="WP_313272113.1">
    <property type="nucleotide sequence ID" value="NZ_JASXSX010000001.1"/>
</dbReference>
<keyword evidence="1" id="KW-0812">Transmembrane</keyword>
<evidence type="ECO:0000313" key="3">
    <source>
        <dbReference type="Proteomes" id="UP001247542"/>
    </source>
</evidence>
<evidence type="ECO:0000313" key="2">
    <source>
        <dbReference type="EMBL" id="MDT3766890.1"/>
    </source>
</evidence>
<evidence type="ECO:0000256" key="1">
    <source>
        <dbReference type="SAM" id="Phobius"/>
    </source>
</evidence>
<sequence length="684" mass="74328">MSDTPAQSGLPANADALIYYTAASQHTVTALLARPHTLRTPIPFNANKWPSAGHFYASPDLNSSEIHELSNKFGTFEGYLPEGRGLPSTKSSRIVLANPKTVSGLSPTCFGCSKTSVDPGFFPPTQLSTTASYAGLVCSFIIPSLILLGTVTLAWRKKQDHATHILETLGATPQSLHLSLFRSLITPWSAGAIGSIPILLILFLFDIPIPFFTFTIRRIDVLGVWWAFLFAFFAAAMTSALVILMCTYPRKPRFTPAGIRDTRITTSSKVLGFIGLFIPPIASTIVLNDFINASYTDASNANYALFWIGIIGTLLAIPFTARFLIHLSSRIILRFGRCKASASMIVVGRTLSSSSQIVRSLSTGSILILVTTTLAILSLLTWLPAGQVQRTINFVDSSYVQIAIPQNASIAELARLEKTLSKYSVMELATFLPTNDNEKSKLKYTLSATPNSFKKWHLESGKSTSVTSLPPKLAVMFPDDQVVTVRTVSSIKDAGLSAEAKENLPASFSWIVSKQSGSRVDKSEITKIVSATLGPVCNVYVGGEEWIAGANDTLFQHRWLHLCAIVSSVILLVAILITATRDIEDFNARLIPIQKAYASTSTVRKSIWLRTCLLGLLTVLIGGGASICFARCIEDNRLNTVGGIYPVIAAICALMVLTLLLFTSLSSQHHRGKKHFSTIYIPKT</sequence>
<organism evidence="2 3">
    <name type="scientific">Gleimia hominis</name>
    <dbReference type="NCBI Taxonomy" id="595468"/>
    <lineage>
        <taxon>Bacteria</taxon>
        <taxon>Bacillati</taxon>
        <taxon>Actinomycetota</taxon>
        <taxon>Actinomycetes</taxon>
        <taxon>Actinomycetales</taxon>
        <taxon>Actinomycetaceae</taxon>
        <taxon>Gleimia</taxon>
    </lineage>
</organism>
<feature type="transmembrane region" description="Helical" evidence="1">
    <location>
        <begin position="184"/>
        <end position="205"/>
    </location>
</feature>
<keyword evidence="1" id="KW-0472">Membrane</keyword>
<dbReference type="Proteomes" id="UP001247542">
    <property type="component" value="Unassembled WGS sequence"/>
</dbReference>
<keyword evidence="3" id="KW-1185">Reference proteome</keyword>
<feature type="transmembrane region" description="Helical" evidence="1">
    <location>
        <begin position="225"/>
        <end position="249"/>
    </location>
</feature>
<feature type="transmembrane region" description="Helical" evidence="1">
    <location>
        <begin position="644"/>
        <end position="665"/>
    </location>
</feature>
<gene>
    <name evidence="2" type="ORF">QS713_02270</name>
</gene>
<feature type="transmembrane region" description="Helical" evidence="1">
    <location>
        <begin position="270"/>
        <end position="291"/>
    </location>
</feature>
<proteinExistence type="predicted"/>